<dbReference type="EMBL" id="SBBW01000025">
    <property type="protein sequence ID" value="RWU13374.1"/>
    <property type="molecule type" value="Genomic_DNA"/>
</dbReference>
<dbReference type="InterPro" id="IPR006439">
    <property type="entry name" value="HAD-SF_hydro_IA"/>
</dbReference>
<proteinExistence type="predicted"/>
<dbReference type="PANTHER" id="PTHR43434:SF1">
    <property type="entry name" value="PHOSPHOGLYCOLATE PHOSPHATASE"/>
    <property type="match status" value="1"/>
</dbReference>
<sequence>MFMGYEALMFDLDGTLVDTSAIETWREKRSWHECIRHFHLTRVNPHVHLLLQSIQNKKIGIVTNAPYIYAEPLLKHHGIRYDALISYEKNQKNKPYPDPLFRCAQHMNVHIEHCIYVGNEPTDIAAAKAAGCTSVAYANTYSEVEQLLVYMPHLIIKNFSDLQYTLTEEKHMQKIARECFEQALEEKQKGNSWGYFRYLNEASDHGHGLAQYYLAKVLRKNPHLLYEGKNIRDLLYGAVMKMIPEAVFELGQLFEQENKWEKAKHFYRVAAHMDYAPAQYFFAKMKLRTPFSRMKLHIAHHWLKMCSEKTGKAIPLLNQVEKIVQFENDLKQHFYYDKGNENFFICNYLSNEKYEDEYSMRILGVKGRKQADIAYFSERISPLVSDEIVICCFPSSDHRNILTGIRKIAQFIAQEKGIDGTDCLVRWKSREKSSYGGERNIQSHVQTMKVFQREKIVGKHVLLLDDVTTSGSSLRAGEQLLLEAGALYVTKLALGKTK</sequence>
<dbReference type="Gene3D" id="3.40.50.1000">
    <property type="entry name" value="HAD superfamily/HAD-like"/>
    <property type="match status" value="1"/>
</dbReference>
<dbReference type="InterPro" id="IPR023214">
    <property type="entry name" value="HAD_sf"/>
</dbReference>
<dbReference type="Gene3D" id="3.40.50.2020">
    <property type="match status" value="1"/>
</dbReference>
<dbReference type="InterPro" id="IPR041492">
    <property type="entry name" value="HAD_2"/>
</dbReference>
<dbReference type="NCBIfam" id="TIGR01549">
    <property type="entry name" value="HAD-SF-IA-v1"/>
    <property type="match status" value="1"/>
</dbReference>
<dbReference type="Proteomes" id="UP000286434">
    <property type="component" value="Unassembled WGS sequence"/>
</dbReference>
<evidence type="ECO:0000313" key="1">
    <source>
        <dbReference type="EMBL" id="RWU13374.1"/>
    </source>
</evidence>
<organism evidence="1 2">
    <name type="scientific">Anoxybacillus flavithermus</name>
    <dbReference type="NCBI Taxonomy" id="33934"/>
    <lineage>
        <taxon>Bacteria</taxon>
        <taxon>Bacillati</taxon>
        <taxon>Bacillota</taxon>
        <taxon>Bacilli</taxon>
        <taxon>Bacillales</taxon>
        <taxon>Anoxybacillaceae</taxon>
        <taxon>Anoxybacillus</taxon>
    </lineage>
</organism>
<reference evidence="1 2" key="1">
    <citation type="submission" date="2019-01" db="EMBL/GenBank/DDBJ databases">
        <title>Anoxybacillus flavithermus in powdered infant formula.</title>
        <authorList>
            <person name="Rhee M.S."/>
            <person name="Choi I.-G."/>
            <person name="Cho T.J."/>
            <person name="Park B."/>
        </authorList>
    </citation>
    <scope>NUCLEOTIDE SEQUENCE [LARGE SCALE GENOMIC DNA]</scope>
    <source>
        <strain evidence="1 2">FHS-PPAM212</strain>
    </source>
</reference>
<accession>A0AAX1ZZI2</accession>
<dbReference type="SUPFAM" id="SSF56784">
    <property type="entry name" value="HAD-like"/>
    <property type="match status" value="1"/>
</dbReference>
<dbReference type="GO" id="GO:0008967">
    <property type="term" value="F:phosphoglycolate phosphatase activity"/>
    <property type="evidence" value="ECO:0007669"/>
    <property type="project" value="TreeGrafter"/>
</dbReference>
<dbReference type="GO" id="GO:0006281">
    <property type="term" value="P:DNA repair"/>
    <property type="evidence" value="ECO:0007669"/>
    <property type="project" value="TreeGrafter"/>
</dbReference>
<dbReference type="InterPro" id="IPR036412">
    <property type="entry name" value="HAD-like_sf"/>
</dbReference>
<dbReference type="InterPro" id="IPR011990">
    <property type="entry name" value="TPR-like_helical_dom_sf"/>
</dbReference>
<dbReference type="SUPFAM" id="SSF53271">
    <property type="entry name" value="PRTase-like"/>
    <property type="match status" value="1"/>
</dbReference>
<dbReference type="CDD" id="cd06223">
    <property type="entry name" value="PRTases_typeI"/>
    <property type="match status" value="1"/>
</dbReference>
<dbReference type="InterPro" id="IPR050155">
    <property type="entry name" value="HAD-like_hydrolase_sf"/>
</dbReference>
<name>A0AAX1ZZI2_9BACL</name>
<dbReference type="SFLD" id="SFLDG01129">
    <property type="entry name" value="C1.5:_HAD__Beta-PGM__Phosphata"/>
    <property type="match status" value="1"/>
</dbReference>
<dbReference type="SUPFAM" id="SSF81901">
    <property type="entry name" value="HCP-like"/>
    <property type="match status" value="1"/>
</dbReference>
<gene>
    <name evidence="1" type="ORF">EA138_07870</name>
</gene>
<dbReference type="Gene3D" id="1.25.40.10">
    <property type="entry name" value="Tetratricopeptide repeat domain"/>
    <property type="match status" value="1"/>
</dbReference>
<dbReference type="SFLD" id="SFLDS00003">
    <property type="entry name" value="Haloacid_Dehalogenase"/>
    <property type="match status" value="1"/>
</dbReference>
<dbReference type="InterPro" id="IPR029057">
    <property type="entry name" value="PRTase-like"/>
</dbReference>
<dbReference type="PANTHER" id="PTHR43434">
    <property type="entry name" value="PHOSPHOGLYCOLATE PHOSPHATASE"/>
    <property type="match status" value="1"/>
</dbReference>
<protein>
    <submittedName>
        <fullName evidence="1">HAD family hydrolase</fullName>
    </submittedName>
</protein>
<dbReference type="Pfam" id="PF13419">
    <property type="entry name" value="HAD_2"/>
    <property type="match status" value="1"/>
</dbReference>
<keyword evidence="1" id="KW-0378">Hydrolase</keyword>
<comment type="caution">
    <text evidence="1">The sequence shown here is derived from an EMBL/GenBank/DDBJ whole genome shotgun (WGS) entry which is preliminary data.</text>
</comment>
<dbReference type="InterPro" id="IPR000836">
    <property type="entry name" value="PRTase_dom"/>
</dbReference>
<evidence type="ECO:0000313" key="2">
    <source>
        <dbReference type="Proteomes" id="UP000286434"/>
    </source>
</evidence>
<dbReference type="AlphaFoldDB" id="A0AAX1ZZI2"/>